<feature type="transmembrane region" description="Helical" evidence="1">
    <location>
        <begin position="244"/>
        <end position="267"/>
    </location>
</feature>
<organism evidence="2 3">
    <name type="scientific">Physocladia obscura</name>
    <dbReference type="NCBI Taxonomy" id="109957"/>
    <lineage>
        <taxon>Eukaryota</taxon>
        <taxon>Fungi</taxon>
        <taxon>Fungi incertae sedis</taxon>
        <taxon>Chytridiomycota</taxon>
        <taxon>Chytridiomycota incertae sedis</taxon>
        <taxon>Chytridiomycetes</taxon>
        <taxon>Chytridiales</taxon>
        <taxon>Chytriomycetaceae</taxon>
        <taxon>Physocladia</taxon>
    </lineage>
</organism>
<feature type="non-terminal residue" evidence="2">
    <location>
        <position position="1"/>
    </location>
</feature>
<keyword evidence="1" id="KW-1133">Transmembrane helix</keyword>
<dbReference type="EMBL" id="JADGJH010003780">
    <property type="protein sequence ID" value="KAJ3088843.1"/>
    <property type="molecule type" value="Genomic_DNA"/>
</dbReference>
<comment type="caution">
    <text evidence="2">The sequence shown here is derived from an EMBL/GenBank/DDBJ whole genome shotgun (WGS) entry which is preliminary data.</text>
</comment>
<keyword evidence="1" id="KW-0812">Transmembrane</keyword>
<name>A0AAD5SNU3_9FUNG</name>
<accession>A0AAD5SNU3</accession>
<evidence type="ECO:0000313" key="2">
    <source>
        <dbReference type="EMBL" id="KAJ3088843.1"/>
    </source>
</evidence>
<sequence>MWEDSPLEEELFPRHVPQIAVKPAIFAHLKAQRKAPIYTLKMSIPQLEVIYVANPIFFAANWFPGSVVYDGKKFNAQPYFKVFGFAGLYLLQYTSVYYSDPSQTPSSLRTGYASLDCLTGLPVLFTSLAPSANSNMYMLDDFGLMVTSTINGTIAINGTNRYNGYSNNPDSRIAGIGNFLANKYGLTSSGVFAINSNFTQNSVTIAGTVYIVSTQFLVMPSSGQQYTLILFAPRSDFYSKADNALHNAIMVSLIIVAVGIILVGGMAHLGSLPLKKLAVSMEKLTKFDFSVLESGSLDSTSFVKELNRVESTFLLMVKAFAQQIKKNKEMTVGFDTV</sequence>
<evidence type="ECO:0000256" key="1">
    <source>
        <dbReference type="SAM" id="Phobius"/>
    </source>
</evidence>
<protein>
    <submittedName>
        <fullName evidence="2">Uncharacterized protein</fullName>
    </submittedName>
</protein>
<keyword evidence="1" id="KW-0472">Membrane</keyword>
<keyword evidence="3" id="KW-1185">Reference proteome</keyword>
<dbReference type="AlphaFoldDB" id="A0AAD5SNU3"/>
<dbReference type="Proteomes" id="UP001211907">
    <property type="component" value="Unassembled WGS sequence"/>
</dbReference>
<gene>
    <name evidence="2" type="ORF">HK100_007928</name>
</gene>
<evidence type="ECO:0000313" key="3">
    <source>
        <dbReference type="Proteomes" id="UP001211907"/>
    </source>
</evidence>
<proteinExistence type="predicted"/>
<reference evidence="2" key="1">
    <citation type="submission" date="2020-05" db="EMBL/GenBank/DDBJ databases">
        <title>Phylogenomic resolution of chytrid fungi.</title>
        <authorList>
            <person name="Stajich J.E."/>
            <person name="Amses K."/>
            <person name="Simmons R."/>
            <person name="Seto K."/>
            <person name="Myers J."/>
            <person name="Bonds A."/>
            <person name="Quandt C.A."/>
            <person name="Barry K."/>
            <person name="Liu P."/>
            <person name="Grigoriev I."/>
            <person name="Longcore J.E."/>
            <person name="James T.Y."/>
        </authorList>
    </citation>
    <scope>NUCLEOTIDE SEQUENCE</scope>
    <source>
        <strain evidence="2">JEL0513</strain>
    </source>
</reference>